<keyword evidence="20" id="KW-1185">Reference proteome</keyword>
<feature type="region of interest" description="Disordered" evidence="16">
    <location>
        <begin position="995"/>
        <end position="1031"/>
    </location>
</feature>
<dbReference type="InterPro" id="IPR000719">
    <property type="entry name" value="Prot_kinase_dom"/>
</dbReference>
<dbReference type="SMART" id="SM00220">
    <property type="entry name" value="S_TKc"/>
    <property type="match status" value="1"/>
</dbReference>
<feature type="chain" id="PRO_5020480677" description="non-specific serine/threonine protein kinase" evidence="17">
    <location>
        <begin position="20"/>
        <end position="1031"/>
    </location>
</feature>
<dbReference type="FunFam" id="3.30.200.20:FF:000097">
    <property type="entry name" value="Probable serine/threonine-protein kinase nek1"/>
    <property type="match status" value="1"/>
</dbReference>
<keyword evidence="10" id="KW-0547">Nucleotide-binding</keyword>
<keyword evidence="17" id="KW-0732">Signal</keyword>
<comment type="similarity">
    <text evidence="3">Belongs to the protein kinase superfamily. NEK Ser/Thr protein kinase family. NIMA subfamily.</text>
</comment>
<evidence type="ECO:0000256" key="5">
    <source>
        <dbReference type="ARBA" id="ARBA00022490"/>
    </source>
</evidence>
<feature type="coiled-coil region" evidence="15">
    <location>
        <begin position="946"/>
        <end position="973"/>
    </location>
</feature>
<dbReference type="PRINTS" id="PR00633">
    <property type="entry name" value="RCCNDNSATION"/>
</dbReference>
<dbReference type="InterPro" id="IPR011009">
    <property type="entry name" value="Kinase-like_dom_sf"/>
</dbReference>
<dbReference type="CDD" id="cd08215">
    <property type="entry name" value="STKc_Nek"/>
    <property type="match status" value="1"/>
</dbReference>
<name>A0A4U5PMV2_STECR</name>
<dbReference type="Pfam" id="PF00069">
    <property type="entry name" value="Pkinase"/>
    <property type="match status" value="1"/>
</dbReference>
<dbReference type="Gene3D" id="1.10.510.10">
    <property type="entry name" value="Transferase(Phosphotransferase) domain 1"/>
    <property type="match status" value="1"/>
</dbReference>
<keyword evidence="12" id="KW-0067">ATP-binding</keyword>
<dbReference type="AlphaFoldDB" id="A0A4U5PMV2"/>
<evidence type="ECO:0000256" key="2">
    <source>
        <dbReference type="ARBA" id="ARBA00004496"/>
    </source>
</evidence>
<dbReference type="InterPro" id="IPR051997">
    <property type="entry name" value="STK_NEK"/>
</dbReference>
<evidence type="ECO:0000256" key="8">
    <source>
        <dbReference type="ARBA" id="ARBA00022679"/>
    </source>
</evidence>
<proteinExistence type="inferred from homology"/>
<keyword evidence="11" id="KW-0418">Kinase</keyword>
<dbReference type="InterPro" id="IPR008271">
    <property type="entry name" value="Ser/Thr_kinase_AS"/>
</dbReference>
<dbReference type="GO" id="GO:0005737">
    <property type="term" value="C:cytoplasm"/>
    <property type="evidence" value="ECO:0007669"/>
    <property type="project" value="UniProtKB-SubCell"/>
</dbReference>
<reference evidence="19 20" key="2">
    <citation type="journal article" date="2019" name="G3 (Bethesda)">
        <title>Hybrid Assembly of the Genome of the Entomopathogenic Nematode Steinernema carpocapsae Identifies the X-Chromosome.</title>
        <authorList>
            <person name="Serra L."/>
            <person name="Macchietto M."/>
            <person name="Macias-Munoz A."/>
            <person name="McGill C.J."/>
            <person name="Rodriguez I.M."/>
            <person name="Rodriguez B."/>
            <person name="Murad R."/>
            <person name="Mortazavi A."/>
        </authorList>
    </citation>
    <scope>NUCLEOTIDE SEQUENCE [LARGE SCALE GENOMIC DNA]</scope>
    <source>
        <strain evidence="19 20">ALL</strain>
    </source>
</reference>
<dbReference type="Pfam" id="PF13540">
    <property type="entry name" value="RCC1_2"/>
    <property type="match status" value="1"/>
</dbReference>
<feature type="repeat" description="RCC1" evidence="14">
    <location>
        <begin position="508"/>
        <end position="559"/>
    </location>
</feature>
<feature type="repeat" description="RCC1" evidence="14">
    <location>
        <begin position="728"/>
        <end position="782"/>
    </location>
</feature>
<comment type="subcellular location">
    <subcellularLocation>
        <location evidence="2">Cytoplasm</location>
    </subcellularLocation>
</comment>
<dbReference type="PROSITE" id="PS00626">
    <property type="entry name" value="RCC1_2"/>
    <property type="match status" value="1"/>
</dbReference>
<dbReference type="SUPFAM" id="SSF50985">
    <property type="entry name" value="RCC1/BLIP-II"/>
    <property type="match status" value="1"/>
</dbReference>
<keyword evidence="8" id="KW-0808">Transferase</keyword>
<feature type="repeat" description="RCC1" evidence="14">
    <location>
        <begin position="611"/>
        <end position="662"/>
    </location>
</feature>
<accession>A0A4U5PMV2</accession>
<evidence type="ECO:0000313" key="20">
    <source>
        <dbReference type="Proteomes" id="UP000298663"/>
    </source>
</evidence>
<evidence type="ECO:0000256" key="12">
    <source>
        <dbReference type="ARBA" id="ARBA00022840"/>
    </source>
</evidence>
<dbReference type="PROSITE" id="PS50012">
    <property type="entry name" value="RCC1_3"/>
    <property type="match status" value="4"/>
</dbReference>
<evidence type="ECO:0000256" key="7">
    <source>
        <dbReference type="ARBA" id="ARBA00022553"/>
    </source>
</evidence>
<keyword evidence="6" id="KW-0723">Serine/threonine-protein kinase</keyword>
<dbReference type="EC" id="2.7.11.1" evidence="4"/>
<feature type="domain" description="Protein kinase" evidence="18">
    <location>
        <begin position="191"/>
        <end position="452"/>
    </location>
</feature>
<dbReference type="InterPro" id="IPR000408">
    <property type="entry name" value="Reg_chr_condens"/>
</dbReference>
<evidence type="ECO:0000256" key="1">
    <source>
        <dbReference type="ARBA" id="ARBA00001946"/>
    </source>
</evidence>
<evidence type="ECO:0000256" key="11">
    <source>
        <dbReference type="ARBA" id="ARBA00022777"/>
    </source>
</evidence>
<feature type="signal peptide" evidence="17">
    <location>
        <begin position="1"/>
        <end position="19"/>
    </location>
</feature>
<feature type="compositionally biased region" description="Basic and acidic residues" evidence="16">
    <location>
        <begin position="1004"/>
        <end position="1021"/>
    </location>
</feature>
<dbReference type="Proteomes" id="UP000298663">
    <property type="component" value="Unassembled WGS sequence"/>
</dbReference>
<sequence>MTAVVTMASAVLLAHSGSAEVRSTVLPTAVLVYYNYEFATISNIREKLLLSTARAPVKHLGLHVQHNENSQLSLSGVEKMIISKYSLQKETPVRHFFRTFISDRCPLEGVHIDIFLNAPIPDAAEIESIFKALTRKKVTVRFVERFYTEEPTSVNRHILQLYFNVDKLLRLKTSVNNTMVANAKSKLPSATNRYERIRVAAFGMAVLYRRKEDGSLVIIKEIRIHELSSSERTLALNEVTLLSQLDHPNIISYFDSFEEDGVLMIEMEYAEGGTLAHLLARRETFIEEDEIMRLFEQITNAVAYLHDNSVLHRDLKTANIFLTRYNDVKVGDFGISKIMSAETVAQGAQTVVGTPFYISPEMCEGKPYNNKSDIWALGCILYEMACLQKTFDGSNLPAVVNKIMKGEYEQVKGPYSNKLKILIRQMLRTEPTERPSAKDLLDVIQKGRKISFKVTRDSDARFVGSRSSLYHLNITSMILVPEPSLPPKIKVKQIEFSLTHTLLLSADNMVYSWGDNKCGQLGLGNRRNRGSPTIIEVLSGKGIVKIAAGNQFSLFCSTKGVVLVCGQKKYLGNGSTGDDCLKPKVIDSLLKVDITEIACGGEHAIAVDSEGKVYVWGSGLNGRLGTGTEEFVTTAIEITIPLGQKITNVRCGCDSTALLTTSGIMLAMGSNKYNKLNLNHRQGFFADMKDVTDDVDDVLTPRAVKPFPSRIVDVKLGTYHSGVLLESGLVHLFGRNSVGELGMGHRQRYAPWNIYNPVKGLLNRTCLLLECGDGFSLAATSDNKLFFWGSKSFVQRNDVYVEELDGSDCSVDERKLLVSETHTRRFQWQTRTRTSSFEPLSQVNAGSIVLQPTIVLRLDSIPDVDGSRSLIRLSSLSCIGKNVIVLIDTVPPSKKIEVPPKKRERRRSAPAASTASDSILVEPWIQEELAEADNWAYTRKPESSIEQKLLQEIEVLKAKLSSHESTCKNHADEMIQLQAKIAHLNLVQEKMAIQSVPPPAYDSQSKEKQKKSHSEKSKKGCENSSRLCALM</sequence>
<evidence type="ECO:0000259" key="18">
    <source>
        <dbReference type="PROSITE" id="PS50011"/>
    </source>
</evidence>
<dbReference type="EMBL" id="AZBU02000002">
    <property type="protein sequence ID" value="TKR97014.1"/>
    <property type="molecule type" value="Genomic_DNA"/>
</dbReference>
<dbReference type="OrthoDB" id="248923at2759"/>
<reference evidence="19 20" key="1">
    <citation type="journal article" date="2015" name="Genome Biol.">
        <title>Comparative genomics of Steinernema reveals deeply conserved gene regulatory networks.</title>
        <authorList>
            <person name="Dillman A.R."/>
            <person name="Macchietto M."/>
            <person name="Porter C.F."/>
            <person name="Rogers A."/>
            <person name="Williams B."/>
            <person name="Antoshechkin I."/>
            <person name="Lee M.M."/>
            <person name="Goodwin Z."/>
            <person name="Lu X."/>
            <person name="Lewis E.E."/>
            <person name="Goodrich-Blair H."/>
            <person name="Stock S.P."/>
            <person name="Adams B.J."/>
            <person name="Sternberg P.W."/>
            <person name="Mortazavi A."/>
        </authorList>
    </citation>
    <scope>NUCLEOTIDE SEQUENCE [LARGE SCALE GENOMIC DNA]</scope>
    <source>
        <strain evidence="19 20">ALL</strain>
    </source>
</reference>
<keyword evidence="7" id="KW-0597">Phosphoprotein</keyword>
<dbReference type="Pfam" id="PF00415">
    <property type="entry name" value="RCC1"/>
    <property type="match status" value="1"/>
</dbReference>
<gene>
    <name evidence="19" type="ORF">L596_010943</name>
</gene>
<comment type="cofactor">
    <cofactor evidence="1">
        <name>Mg(2+)</name>
        <dbReference type="ChEBI" id="CHEBI:18420"/>
    </cofactor>
</comment>
<keyword evidence="15" id="KW-0175">Coiled coil</keyword>
<evidence type="ECO:0000256" key="13">
    <source>
        <dbReference type="ARBA" id="ARBA00022842"/>
    </source>
</evidence>
<dbReference type="InterPro" id="IPR009091">
    <property type="entry name" value="RCC1/BLIP-II"/>
</dbReference>
<dbReference type="GO" id="GO:0005524">
    <property type="term" value="F:ATP binding"/>
    <property type="evidence" value="ECO:0007669"/>
    <property type="project" value="UniProtKB-KW"/>
</dbReference>
<dbReference type="SUPFAM" id="SSF56112">
    <property type="entry name" value="Protein kinase-like (PK-like)"/>
    <property type="match status" value="1"/>
</dbReference>
<evidence type="ECO:0000256" key="14">
    <source>
        <dbReference type="PROSITE-ProRule" id="PRU00235"/>
    </source>
</evidence>
<keyword evidence="13" id="KW-0460">Magnesium</keyword>
<dbReference type="PROSITE" id="PS50011">
    <property type="entry name" value="PROTEIN_KINASE_DOM"/>
    <property type="match status" value="1"/>
</dbReference>
<dbReference type="GO" id="GO:0046872">
    <property type="term" value="F:metal ion binding"/>
    <property type="evidence" value="ECO:0007669"/>
    <property type="project" value="UniProtKB-KW"/>
</dbReference>
<feature type="region of interest" description="Disordered" evidence="16">
    <location>
        <begin position="895"/>
        <end position="914"/>
    </location>
</feature>
<evidence type="ECO:0000256" key="6">
    <source>
        <dbReference type="ARBA" id="ARBA00022527"/>
    </source>
</evidence>
<evidence type="ECO:0000256" key="9">
    <source>
        <dbReference type="ARBA" id="ARBA00022723"/>
    </source>
</evidence>
<dbReference type="PANTHER" id="PTHR44535:SF5">
    <property type="entry name" value="PROTEIN KINASE DOMAIN-CONTAINING PROTEIN"/>
    <property type="match status" value="1"/>
</dbReference>
<evidence type="ECO:0000256" key="17">
    <source>
        <dbReference type="SAM" id="SignalP"/>
    </source>
</evidence>
<dbReference type="Gene3D" id="3.30.200.20">
    <property type="entry name" value="Phosphorylase Kinase, domain 1"/>
    <property type="match status" value="1"/>
</dbReference>
<evidence type="ECO:0000313" key="19">
    <source>
        <dbReference type="EMBL" id="TKR97014.1"/>
    </source>
</evidence>
<evidence type="ECO:0000256" key="4">
    <source>
        <dbReference type="ARBA" id="ARBA00012513"/>
    </source>
</evidence>
<feature type="compositionally biased region" description="Polar residues" evidence="16">
    <location>
        <begin position="1022"/>
        <end position="1031"/>
    </location>
</feature>
<evidence type="ECO:0000256" key="3">
    <source>
        <dbReference type="ARBA" id="ARBA00010886"/>
    </source>
</evidence>
<protein>
    <recommendedName>
        <fullName evidence="4">non-specific serine/threonine protein kinase</fullName>
        <ecNumber evidence="4">2.7.11.1</ecNumber>
    </recommendedName>
</protein>
<dbReference type="Gene3D" id="2.130.10.30">
    <property type="entry name" value="Regulator of chromosome condensation 1/beta-lactamase-inhibitor protein II"/>
    <property type="match status" value="2"/>
</dbReference>
<dbReference type="PANTHER" id="PTHR44535">
    <property type="entry name" value="PROTEIN CBG16200"/>
    <property type="match status" value="1"/>
</dbReference>
<evidence type="ECO:0000256" key="10">
    <source>
        <dbReference type="ARBA" id="ARBA00022741"/>
    </source>
</evidence>
<evidence type="ECO:0000256" key="16">
    <source>
        <dbReference type="SAM" id="MobiDB-lite"/>
    </source>
</evidence>
<feature type="repeat" description="RCC1" evidence="14">
    <location>
        <begin position="560"/>
        <end position="610"/>
    </location>
</feature>
<keyword evidence="9" id="KW-0479">Metal-binding</keyword>
<dbReference type="GO" id="GO:0004674">
    <property type="term" value="F:protein serine/threonine kinase activity"/>
    <property type="evidence" value="ECO:0007669"/>
    <property type="project" value="UniProtKB-KW"/>
</dbReference>
<dbReference type="PROSITE" id="PS00108">
    <property type="entry name" value="PROTEIN_KINASE_ST"/>
    <property type="match status" value="1"/>
</dbReference>
<comment type="caution">
    <text evidence="19">The sequence shown here is derived from an EMBL/GenBank/DDBJ whole genome shotgun (WGS) entry which is preliminary data.</text>
</comment>
<evidence type="ECO:0000256" key="15">
    <source>
        <dbReference type="SAM" id="Coils"/>
    </source>
</evidence>
<dbReference type="FunFam" id="1.10.510.10:FF:000262">
    <property type="entry name" value="Serine/threonine-protein kinase Nek8"/>
    <property type="match status" value="1"/>
</dbReference>
<dbReference type="STRING" id="34508.A0A4U5PMV2"/>
<organism evidence="19 20">
    <name type="scientific">Steinernema carpocapsae</name>
    <name type="common">Entomopathogenic nematode</name>
    <dbReference type="NCBI Taxonomy" id="34508"/>
    <lineage>
        <taxon>Eukaryota</taxon>
        <taxon>Metazoa</taxon>
        <taxon>Ecdysozoa</taxon>
        <taxon>Nematoda</taxon>
        <taxon>Chromadorea</taxon>
        <taxon>Rhabditida</taxon>
        <taxon>Tylenchina</taxon>
        <taxon>Panagrolaimomorpha</taxon>
        <taxon>Strongyloidoidea</taxon>
        <taxon>Steinernematidae</taxon>
        <taxon>Steinernema</taxon>
    </lineage>
</organism>
<keyword evidence="5" id="KW-0963">Cytoplasm</keyword>